<evidence type="ECO:0000259" key="6">
    <source>
        <dbReference type="PROSITE" id="PS50020"/>
    </source>
</evidence>
<comment type="subcellular location">
    <subcellularLocation>
        <location evidence="2">Cytoplasm</location>
    </subcellularLocation>
    <subcellularLocation>
        <location evidence="1">Nucleus</location>
    </subcellularLocation>
</comment>
<evidence type="ECO:0000256" key="3">
    <source>
        <dbReference type="ARBA" id="ARBA00022490"/>
    </source>
</evidence>
<feature type="domain" description="WW" evidence="6">
    <location>
        <begin position="585"/>
        <end position="617"/>
    </location>
</feature>
<evidence type="ECO:0000313" key="8">
    <source>
        <dbReference type="Proteomes" id="UP000002316"/>
    </source>
</evidence>
<dbReference type="EMBL" id="FN554971">
    <property type="protein sequence ID" value="CBH13579.1"/>
    <property type="molecule type" value="Genomic_DNA"/>
</dbReference>
<keyword evidence="3" id="KW-0963">Cytoplasm</keyword>
<dbReference type="GO" id="GO:0035329">
    <property type="term" value="P:hippo signaling"/>
    <property type="evidence" value="ECO:0007669"/>
    <property type="project" value="TreeGrafter"/>
</dbReference>
<protein>
    <recommendedName>
        <fullName evidence="6">WW domain-containing protein</fullName>
    </recommendedName>
</protein>
<dbReference type="InterPro" id="IPR001202">
    <property type="entry name" value="WW_dom"/>
</dbReference>
<accession>C9ZVZ1</accession>
<evidence type="ECO:0000256" key="4">
    <source>
        <dbReference type="ARBA" id="ARBA00023242"/>
    </source>
</evidence>
<dbReference type="PANTHER" id="PTHR17616">
    <property type="entry name" value="YES-ASSOCIATED PROTEIN YAP1 FAMILY MEMBER"/>
    <property type="match status" value="1"/>
</dbReference>
<reference evidence="8" key="1">
    <citation type="journal article" date="2010" name="PLoS Negl. Trop. Dis.">
        <title>The genome sequence of Trypanosoma brucei gambiense, causative agent of chronic human african trypanosomiasis.</title>
        <authorList>
            <person name="Jackson A.P."/>
            <person name="Sanders M."/>
            <person name="Berry A."/>
            <person name="McQuillan J."/>
            <person name="Aslett M.A."/>
            <person name="Quail M.A."/>
            <person name="Chukualim B."/>
            <person name="Capewell P."/>
            <person name="MacLeod A."/>
            <person name="Melville S.E."/>
            <person name="Gibson W."/>
            <person name="Barry J.D."/>
            <person name="Berriman M."/>
            <person name="Hertz-Fowler C."/>
        </authorList>
    </citation>
    <scope>NUCLEOTIDE SEQUENCE [LARGE SCALE GENOMIC DNA]</scope>
    <source>
        <strain evidence="8">MHOM/CI/86/DAL972</strain>
    </source>
</reference>
<feature type="compositionally biased region" description="Basic and acidic residues" evidence="5">
    <location>
        <begin position="282"/>
        <end position="300"/>
    </location>
</feature>
<dbReference type="AlphaFoldDB" id="C9ZVZ1"/>
<feature type="domain" description="WW" evidence="6">
    <location>
        <begin position="525"/>
        <end position="559"/>
    </location>
</feature>
<dbReference type="PANTHER" id="PTHR17616:SF8">
    <property type="entry name" value="TRANSCRIPTIONAL COACTIVATOR YORKIE"/>
    <property type="match status" value="1"/>
</dbReference>
<gene>
    <name evidence="7" type="ORF">TbgDal_VIII5200</name>
</gene>
<dbReference type="KEGG" id="tbg:TbgDal_VIII5200"/>
<dbReference type="InterPro" id="IPR051583">
    <property type="entry name" value="YAP1"/>
</dbReference>
<organism evidence="7 8">
    <name type="scientific">Trypanosoma brucei gambiense (strain MHOM/CI/86/DAL972)</name>
    <dbReference type="NCBI Taxonomy" id="679716"/>
    <lineage>
        <taxon>Eukaryota</taxon>
        <taxon>Discoba</taxon>
        <taxon>Euglenozoa</taxon>
        <taxon>Kinetoplastea</taxon>
        <taxon>Metakinetoplastina</taxon>
        <taxon>Trypanosomatida</taxon>
        <taxon>Trypanosomatidae</taxon>
        <taxon>Trypanosoma</taxon>
    </lineage>
</organism>
<dbReference type="VEuPathDB" id="TriTrypDB:Tbg972.8.5200"/>
<dbReference type="CDD" id="cd00201">
    <property type="entry name" value="WW"/>
    <property type="match status" value="3"/>
</dbReference>
<dbReference type="SUPFAM" id="SSF51045">
    <property type="entry name" value="WW domain"/>
    <property type="match status" value="3"/>
</dbReference>
<feature type="domain" description="WW" evidence="6">
    <location>
        <begin position="463"/>
        <end position="497"/>
    </location>
</feature>
<dbReference type="OrthoDB" id="3045089at2759"/>
<dbReference type="Proteomes" id="UP000002316">
    <property type="component" value="Chromosome 8"/>
</dbReference>
<dbReference type="SMART" id="SM00456">
    <property type="entry name" value="WW"/>
    <property type="match status" value="4"/>
</dbReference>
<feature type="region of interest" description="Disordered" evidence="5">
    <location>
        <begin position="259"/>
        <end position="304"/>
    </location>
</feature>
<dbReference type="PROSITE" id="PS50020">
    <property type="entry name" value="WW_DOMAIN_2"/>
    <property type="match status" value="3"/>
</dbReference>
<proteinExistence type="predicted"/>
<dbReference type="InterPro" id="IPR036020">
    <property type="entry name" value="WW_dom_sf"/>
</dbReference>
<dbReference type="PROSITE" id="PS01159">
    <property type="entry name" value="WW_DOMAIN_1"/>
    <property type="match status" value="3"/>
</dbReference>
<evidence type="ECO:0000313" key="7">
    <source>
        <dbReference type="EMBL" id="CBH13579.1"/>
    </source>
</evidence>
<keyword evidence="4" id="KW-0539">Nucleus</keyword>
<name>C9ZVZ1_TRYB9</name>
<dbReference type="Gene3D" id="2.20.70.10">
    <property type="match status" value="4"/>
</dbReference>
<dbReference type="Pfam" id="PF00397">
    <property type="entry name" value="WW"/>
    <property type="match status" value="3"/>
</dbReference>
<dbReference type="GeneID" id="23863731"/>
<evidence type="ECO:0000256" key="5">
    <source>
        <dbReference type="SAM" id="MobiDB-lite"/>
    </source>
</evidence>
<dbReference type="GO" id="GO:0045944">
    <property type="term" value="P:positive regulation of transcription by RNA polymerase II"/>
    <property type="evidence" value="ECO:0007669"/>
    <property type="project" value="TreeGrafter"/>
</dbReference>
<dbReference type="RefSeq" id="XP_011775856.1">
    <property type="nucleotide sequence ID" value="XM_011777554.1"/>
</dbReference>
<dbReference type="FunFam" id="2.20.70.10:FF:000155">
    <property type="entry name" value="WW domain-containing protein A"/>
    <property type="match status" value="2"/>
</dbReference>
<evidence type="ECO:0000256" key="1">
    <source>
        <dbReference type="ARBA" id="ARBA00004123"/>
    </source>
</evidence>
<evidence type="ECO:0000256" key="2">
    <source>
        <dbReference type="ARBA" id="ARBA00004496"/>
    </source>
</evidence>
<dbReference type="GO" id="GO:0005737">
    <property type="term" value="C:cytoplasm"/>
    <property type="evidence" value="ECO:0007669"/>
    <property type="project" value="UniProtKB-SubCell"/>
</dbReference>
<dbReference type="GO" id="GO:0005634">
    <property type="term" value="C:nucleus"/>
    <property type="evidence" value="ECO:0007669"/>
    <property type="project" value="UniProtKB-SubCell"/>
</dbReference>
<sequence length="617" mass="67503">MFLYLIIDGDYLLSGMEPTSEAAVYEVVEKINDVIRTRFLLDADSCGMSSTEKRVIFFSSTIMKVLQRRQQRDLLIGTLRRLRFQTLVLDCIASRTGSPVDAAMCTKTMAFFSNIAGTTSLGSALSASSANTTYVYMTANAHIAPALEWVHNAGCGVCFIVYEGDSVADELMAYAGPIHGNSGDIGKVVKGNGVHFVTSTEAARAALALLEQEAKELPLVVQLQLRKLQKQMAGEDDGDVGEQGSAHCGKSCFTEARENSSSTPAHIMPPPIEGIESPFVGAEKDGSRRESGGESEKTSRVEASCQVATKERAEMKASFPASEVENSPSTSTLVRETSVPAVPSQAAAPTEVDTLEFPEPAVSTRLPAGWALMYDRQRRRHYFVQTQSNGKVTTTWTHPGGIAEQMDLERQVDEWYAKQQLRKLQGRDIPLPVTDVPTSSISAVATGNMSIPMPVSPAPPAVSALPPPWEEHVDPKSRRVFYVNHQTRETTWVRPQCVVSQQHQPLVPSPVTVTPVVQPQAPVAAALPPFWEERVDTKSGRVFYVNHQTRETTWSRPQVGVPQQGQPIPASQTNVPVVAPPLATSALPPFWEEHVDPKSGRVFYVNHQTRETTWTRP</sequence>
<dbReference type="GO" id="GO:0003713">
    <property type="term" value="F:transcription coactivator activity"/>
    <property type="evidence" value="ECO:0007669"/>
    <property type="project" value="TreeGrafter"/>
</dbReference>